<proteinExistence type="predicted"/>
<dbReference type="PANTHER" id="PTHR42877:SF4">
    <property type="entry name" value="FAD_NAD(P)-BINDING DOMAIN-CONTAINING PROTEIN-RELATED"/>
    <property type="match status" value="1"/>
</dbReference>
<organism evidence="1 2">
    <name type="scientific">Spongiibacter thalassae</name>
    <dbReference type="NCBI Taxonomy" id="2721624"/>
    <lineage>
        <taxon>Bacteria</taxon>
        <taxon>Pseudomonadati</taxon>
        <taxon>Pseudomonadota</taxon>
        <taxon>Gammaproteobacteria</taxon>
        <taxon>Cellvibrionales</taxon>
        <taxon>Spongiibacteraceae</taxon>
        <taxon>Spongiibacter</taxon>
    </lineage>
</organism>
<evidence type="ECO:0000313" key="1">
    <source>
        <dbReference type="EMBL" id="NKI18707.1"/>
    </source>
</evidence>
<evidence type="ECO:0000313" key="2">
    <source>
        <dbReference type="Proteomes" id="UP000765845"/>
    </source>
</evidence>
<dbReference type="Proteomes" id="UP000765845">
    <property type="component" value="Unassembled WGS sequence"/>
</dbReference>
<keyword evidence="2" id="KW-1185">Reference proteome</keyword>
<dbReference type="Pfam" id="PF13738">
    <property type="entry name" value="Pyr_redox_3"/>
    <property type="match status" value="1"/>
</dbReference>
<dbReference type="Gene3D" id="3.50.50.60">
    <property type="entry name" value="FAD/NAD(P)-binding domain"/>
    <property type="match status" value="2"/>
</dbReference>
<dbReference type="InterPro" id="IPR051209">
    <property type="entry name" value="FAD-bind_Monooxygenase_sf"/>
</dbReference>
<protein>
    <submittedName>
        <fullName evidence="1">NAD(P)/FAD-dependent oxidoreductase</fullName>
    </submittedName>
</protein>
<dbReference type="SUPFAM" id="SSF51905">
    <property type="entry name" value="FAD/NAD(P)-binding domain"/>
    <property type="match status" value="2"/>
</dbReference>
<dbReference type="RefSeq" id="WP_168451218.1">
    <property type="nucleotide sequence ID" value="NZ_JAAWWK010000005.1"/>
</dbReference>
<reference evidence="1 2" key="1">
    <citation type="submission" date="2020-04" db="EMBL/GenBank/DDBJ databases">
        <authorList>
            <person name="Yoon J."/>
        </authorList>
    </citation>
    <scope>NUCLEOTIDE SEQUENCE [LARGE SCALE GENOMIC DNA]</scope>
    <source>
        <strain evidence="1 2">KMU-166</strain>
    </source>
</reference>
<sequence>MNCISEKPFKVAIIGTGFGGLGMGYYLKKAGIDSFVILEKESDVGGVWRENTYPGAGCDVPSHLYSWSFEPHYPWQYRYAKHYEIKEYMRHTVRKYGLASHIRFGTEVTAADFDEARALWVITTAGGEKIEADVLISAVGQLHRPSIPNIPGRDTFKGVSFHSANWNHDFDMTDKNVAVIGTGASAVQFVPEIAKRVKKLDVFQRSPGWVGPKFEKAFSSLERWLLDRIPFLHDMDRLRIFLVSESLGYAYRGHRWAEKLLTWMSKAQLRIQVKDPVLRKRLTPDYPIGCKRLLLTTDWLRALVRPNVNVISEGVQEITEDGVRSADGRLHKVDAIVYGTGFLATEFLAPMRVSGLGGELLHERWAKGANAYLGMAVSGFPNFFTLYGPNSNLGSGSIIYMLERQQRYITQLLVDRREKSWDYLDVKSDCHEDFVEEIRERSEQSTFEGDCQSWYKTAEGVNTNNWVGSMFEYHRRTAKPEFAHYQFIKLG</sequence>
<dbReference type="InterPro" id="IPR036188">
    <property type="entry name" value="FAD/NAD-bd_sf"/>
</dbReference>
<dbReference type="PANTHER" id="PTHR42877">
    <property type="entry name" value="L-ORNITHINE N(5)-MONOOXYGENASE-RELATED"/>
    <property type="match status" value="1"/>
</dbReference>
<comment type="caution">
    <text evidence="1">The sequence shown here is derived from an EMBL/GenBank/DDBJ whole genome shotgun (WGS) entry which is preliminary data.</text>
</comment>
<gene>
    <name evidence="1" type="ORF">HCU74_14940</name>
</gene>
<name>A0ABX1GHK4_9GAMM</name>
<accession>A0ABX1GHK4</accession>
<dbReference type="EMBL" id="JAAWWK010000005">
    <property type="protein sequence ID" value="NKI18707.1"/>
    <property type="molecule type" value="Genomic_DNA"/>
</dbReference>